<dbReference type="Gene3D" id="1.10.760.10">
    <property type="entry name" value="Cytochrome c-like domain"/>
    <property type="match status" value="1"/>
</dbReference>
<dbReference type="GO" id="GO:0020037">
    <property type="term" value="F:heme binding"/>
    <property type="evidence" value="ECO:0007669"/>
    <property type="project" value="InterPro"/>
</dbReference>
<dbReference type="InterPro" id="IPR002327">
    <property type="entry name" value="Cyt_c_1A/1B"/>
</dbReference>
<sequence length="257" mass="26352">MGELGLNKIFGALLASALGIMFLMQLPNVVFASGAGHHGDEHGEAASLSEQMCQKFHYCVEVAEAAGAGAAAAEEVFDLGAALASADLTRGERLFASQCSTCHTINQGGANGTGPNLYNTVGADKAHIPGFAYSGAMNNAEGTWTYENLDEWIKNPAAYLRGTSMSFAGIRRDNDRAAVIAYLAANTANPPAFPEPLPVADEDIDAVPSDGELIDGEAVPVEGAVVPAEGEAAPAEEGAAPAEAPVEPAPVEEAPAE</sequence>
<evidence type="ECO:0000256" key="5">
    <source>
        <dbReference type="ARBA" id="ARBA00023004"/>
    </source>
</evidence>
<keyword evidence="1" id="KW-0813">Transport</keyword>
<keyword evidence="5 6" id="KW-0408">Iron</keyword>
<proteinExistence type="predicted"/>
<evidence type="ECO:0000313" key="10">
    <source>
        <dbReference type="Proteomes" id="UP000027100"/>
    </source>
</evidence>
<dbReference type="AlphaFoldDB" id="A0A062VD75"/>
<dbReference type="GO" id="GO:0009055">
    <property type="term" value="F:electron transfer activity"/>
    <property type="evidence" value="ECO:0007669"/>
    <property type="project" value="InterPro"/>
</dbReference>
<accession>A0A062VD75</accession>
<reference evidence="9 10" key="1">
    <citation type="journal article" date="2014" name="Antonie Van Leeuwenhoek">
        <title>Hyphomonas beringensis sp. nov. and Hyphomonas chukchiensis sp. nov., isolated from surface seawater of the Bering Sea and Chukchi Sea.</title>
        <authorList>
            <person name="Li C."/>
            <person name="Lai Q."/>
            <person name="Li G."/>
            <person name="Dong C."/>
            <person name="Wang J."/>
            <person name="Liao Y."/>
            <person name="Shao Z."/>
        </authorList>
    </citation>
    <scope>NUCLEOTIDE SEQUENCE [LARGE SCALE GENOMIC DNA]</scope>
    <source>
        <strain evidence="9 10">PS728</strain>
    </source>
</reference>
<gene>
    <name evidence="9" type="ORF">HPO_00610</name>
</gene>
<protein>
    <submittedName>
        <fullName evidence="9">Cytochrome c family protein</fullName>
    </submittedName>
</protein>
<keyword evidence="3 6" id="KW-0479">Metal-binding</keyword>
<dbReference type="OrthoDB" id="9805828at2"/>
<feature type="region of interest" description="Disordered" evidence="7">
    <location>
        <begin position="226"/>
        <end position="257"/>
    </location>
</feature>
<evidence type="ECO:0000256" key="1">
    <source>
        <dbReference type="ARBA" id="ARBA00022448"/>
    </source>
</evidence>
<dbReference type="SUPFAM" id="SSF46626">
    <property type="entry name" value="Cytochrome c"/>
    <property type="match status" value="1"/>
</dbReference>
<comment type="caution">
    <text evidence="9">The sequence shown here is derived from an EMBL/GenBank/DDBJ whole genome shotgun (WGS) entry which is preliminary data.</text>
</comment>
<dbReference type="PRINTS" id="PR00604">
    <property type="entry name" value="CYTCHRMECIAB"/>
</dbReference>
<dbReference type="PROSITE" id="PS51007">
    <property type="entry name" value="CYTC"/>
    <property type="match status" value="1"/>
</dbReference>
<dbReference type="InterPro" id="IPR009056">
    <property type="entry name" value="Cyt_c-like_dom"/>
</dbReference>
<evidence type="ECO:0000256" key="3">
    <source>
        <dbReference type="ARBA" id="ARBA00022723"/>
    </source>
</evidence>
<dbReference type="GO" id="GO:0046872">
    <property type="term" value="F:metal ion binding"/>
    <property type="evidence" value="ECO:0007669"/>
    <property type="project" value="UniProtKB-KW"/>
</dbReference>
<dbReference type="EMBL" id="ARYM01000001">
    <property type="protein sequence ID" value="KDA00485.1"/>
    <property type="molecule type" value="Genomic_DNA"/>
</dbReference>
<dbReference type="Pfam" id="PF00034">
    <property type="entry name" value="Cytochrom_C"/>
    <property type="match status" value="1"/>
</dbReference>
<evidence type="ECO:0000259" key="8">
    <source>
        <dbReference type="PROSITE" id="PS51007"/>
    </source>
</evidence>
<evidence type="ECO:0000256" key="6">
    <source>
        <dbReference type="PROSITE-ProRule" id="PRU00433"/>
    </source>
</evidence>
<evidence type="ECO:0000256" key="4">
    <source>
        <dbReference type="ARBA" id="ARBA00022982"/>
    </source>
</evidence>
<dbReference type="STRING" id="1280954.HPO_00610"/>
<evidence type="ECO:0000256" key="7">
    <source>
        <dbReference type="SAM" id="MobiDB-lite"/>
    </source>
</evidence>
<evidence type="ECO:0000313" key="9">
    <source>
        <dbReference type="EMBL" id="KDA00485.1"/>
    </source>
</evidence>
<keyword evidence="4" id="KW-0249">Electron transport</keyword>
<dbReference type="RefSeq" id="WP_051612119.1">
    <property type="nucleotide sequence ID" value="NZ_ARYM01000001.1"/>
</dbReference>
<dbReference type="PANTHER" id="PTHR11961">
    <property type="entry name" value="CYTOCHROME C"/>
    <property type="match status" value="1"/>
</dbReference>
<dbReference type="InterPro" id="IPR036909">
    <property type="entry name" value="Cyt_c-like_dom_sf"/>
</dbReference>
<organism evidence="9 10">
    <name type="scientific">Hyphomonas polymorpha PS728</name>
    <dbReference type="NCBI Taxonomy" id="1280954"/>
    <lineage>
        <taxon>Bacteria</taxon>
        <taxon>Pseudomonadati</taxon>
        <taxon>Pseudomonadota</taxon>
        <taxon>Alphaproteobacteria</taxon>
        <taxon>Hyphomonadales</taxon>
        <taxon>Hyphomonadaceae</taxon>
        <taxon>Hyphomonas</taxon>
    </lineage>
</organism>
<evidence type="ECO:0000256" key="2">
    <source>
        <dbReference type="ARBA" id="ARBA00022617"/>
    </source>
</evidence>
<feature type="domain" description="Cytochrome c" evidence="8">
    <location>
        <begin position="86"/>
        <end position="187"/>
    </location>
</feature>
<dbReference type="eggNOG" id="COG3474">
    <property type="taxonomic scope" value="Bacteria"/>
</dbReference>
<keyword evidence="2 6" id="KW-0349">Heme</keyword>
<dbReference type="PATRIC" id="fig|1280954.3.peg.127"/>
<keyword evidence="10" id="KW-1185">Reference proteome</keyword>
<name>A0A062VD75_9PROT</name>
<dbReference type="Proteomes" id="UP000027100">
    <property type="component" value="Unassembled WGS sequence"/>
</dbReference>